<accession>A0A9E6RJ05</accession>
<evidence type="ECO:0000256" key="7">
    <source>
        <dbReference type="SAM" id="MobiDB-lite"/>
    </source>
</evidence>
<feature type="region of interest" description="Disordered" evidence="7">
    <location>
        <begin position="1"/>
        <end position="27"/>
    </location>
</feature>
<evidence type="ECO:0000256" key="4">
    <source>
        <dbReference type="ARBA" id="ARBA00022692"/>
    </source>
</evidence>
<feature type="transmembrane region" description="Helical" evidence="8">
    <location>
        <begin position="156"/>
        <end position="176"/>
    </location>
</feature>
<dbReference type="GO" id="GO:0005886">
    <property type="term" value="C:plasma membrane"/>
    <property type="evidence" value="ECO:0007669"/>
    <property type="project" value="UniProtKB-SubCell"/>
</dbReference>
<evidence type="ECO:0000256" key="2">
    <source>
        <dbReference type="ARBA" id="ARBA00015550"/>
    </source>
</evidence>
<dbReference type="GO" id="GO:0015385">
    <property type="term" value="F:sodium:proton antiporter activity"/>
    <property type="evidence" value="ECO:0007669"/>
    <property type="project" value="TreeGrafter"/>
</dbReference>
<dbReference type="InterPro" id="IPR004670">
    <property type="entry name" value="NhaA"/>
</dbReference>
<dbReference type="InterPro" id="IPR023171">
    <property type="entry name" value="Na/H_antiporter_dom_sf"/>
</dbReference>
<feature type="transmembrane region" description="Helical" evidence="8">
    <location>
        <begin position="52"/>
        <end position="72"/>
    </location>
</feature>
<feature type="transmembrane region" description="Helical" evidence="8">
    <location>
        <begin position="122"/>
        <end position="144"/>
    </location>
</feature>
<name>A0A9E6RJ05_9HYPH</name>
<proteinExistence type="predicted"/>
<dbReference type="EMBL" id="CP081869">
    <property type="protein sequence ID" value="QZO02361.1"/>
    <property type="molecule type" value="Genomic_DNA"/>
</dbReference>
<sequence>MPPTLRNPDQLRAGGIDTAHPASGGQHWTPIEGQSSVPIDTLHRLEHALHGFVPFVVIPIFGFANAGVSFAGMTADALTDRLTLGVALGLLLGKLVGVFGSAALVIRLGFADLPTRASWPQLLGVSMLCGIGFTMSLFIGLLAFADNVELQNEVKVGILLGSLTAGLIGWLILRFAQPERVPAARVA</sequence>
<keyword evidence="4 8" id="KW-0812">Transmembrane</keyword>
<gene>
    <name evidence="9" type="ORF">K6K41_12700</name>
</gene>
<evidence type="ECO:0000313" key="10">
    <source>
        <dbReference type="Proteomes" id="UP000825701"/>
    </source>
</evidence>
<organism evidence="9 10">
    <name type="scientific">Chenggangzhangella methanolivorans</name>
    <dbReference type="NCBI Taxonomy" id="1437009"/>
    <lineage>
        <taxon>Bacteria</taxon>
        <taxon>Pseudomonadati</taxon>
        <taxon>Pseudomonadota</taxon>
        <taxon>Alphaproteobacteria</taxon>
        <taxon>Hyphomicrobiales</taxon>
        <taxon>Methylopilaceae</taxon>
        <taxon>Chenggangzhangella</taxon>
    </lineage>
</organism>
<dbReference type="Proteomes" id="UP000825701">
    <property type="component" value="Chromosome"/>
</dbReference>
<evidence type="ECO:0000256" key="6">
    <source>
        <dbReference type="ARBA" id="ARBA00023136"/>
    </source>
</evidence>
<feature type="transmembrane region" description="Helical" evidence="8">
    <location>
        <begin position="84"/>
        <end position="110"/>
    </location>
</feature>
<dbReference type="GO" id="GO:0006885">
    <property type="term" value="P:regulation of pH"/>
    <property type="evidence" value="ECO:0007669"/>
    <property type="project" value="InterPro"/>
</dbReference>
<dbReference type="AlphaFoldDB" id="A0A9E6RJ05"/>
<dbReference type="PANTHER" id="PTHR30341:SF0">
    <property type="entry name" value="NA(+)_H(+) ANTIPORTER NHAA"/>
    <property type="match status" value="1"/>
</dbReference>
<keyword evidence="3" id="KW-1003">Cell membrane</keyword>
<comment type="subcellular location">
    <subcellularLocation>
        <location evidence="1">Cell inner membrane</location>
        <topology evidence="1">Multi-pass membrane protein</topology>
    </subcellularLocation>
</comment>
<evidence type="ECO:0000313" key="9">
    <source>
        <dbReference type="EMBL" id="QZO02361.1"/>
    </source>
</evidence>
<dbReference type="Pfam" id="PF06965">
    <property type="entry name" value="Na_H_antiport_1"/>
    <property type="match status" value="1"/>
</dbReference>
<protein>
    <recommendedName>
        <fullName evidence="2">Putative Na(+)/H(+) antiporter NhaA homolog</fullName>
    </recommendedName>
</protein>
<evidence type="ECO:0000256" key="3">
    <source>
        <dbReference type="ARBA" id="ARBA00022475"/>
    </source>
</evidence>
<keyword evidence="5 8" id="KW-1133">Transmembrane helix</keyword>
<evidence type="ECO:0000256" key="1">
    <source>
        <dbReference type="ARBA" id="ARBA00004429"/>
    </source>
</evidence>
<reference evidence="9" key="1">
    <citation type="submission" date="2021-08" db="EMBL/GenBank/DDBJ databases">
        <authorList>
            <person name="Zhang H."/>
            <person name="Xu M."/>
            <person name="Yu Z."/>
            <person name="Yang L."/>
            <person name="Cai Y."/>
        </authorList>
    </citation>
    <scope>NUCLEOTIDE SEQUENCE</scope>
    <source>
        <strain evidence="9">CHL1</strain>
    </source>
</reference>
<dbReference type="KEGG" id="cmet:K6K41_12700"/>
<keyword evidence="10" id="KW-1185">Reference proteome</keyword>
<evidence type="ECO:0000256" key="5">
    <source>
        <dbReference type="ARBA" id="ARBA00022989"/>
    </source>
</evidence>
<keyword evidence="6 8" id="KW-0472">Membrane</keyword>
<dbReference type="Gene3D" id="1.20.1530.10">
    <property type="entry name" value="Na+/H+ antiporter like domain"/>
    <property type="match status" value="1"/>
</dbReference>
<dbReference type="PANTHER" id="PTHR30341">
    <property type="entry name" value="SODIUM ION/PROTON ANTIPORTER NHAA-RELATED"/>
    <property type="match status" value="1"/>
</dbReference>
<evidence type="ECO:0000256" key="8">
    <source>
        <dbReference type="SAM" id="Phobius"/>
    </source>
</evidence>